<name>A0A9Q7KEI5_ECOLX</name>
<sequence>MAKSRYDVEINGDNKGLSISIDKSMKKLNELDSVANGLFSNMTGPLNNLNNGISGIAGMSKGMQALGIAGMAAGAGVAVLNTALEKTRELNQLSTSTGLSVEYLQQLKNEFRETGMEIDRFGDLNKDTLDKLGDSFREGHGGIADDLKEWGIGLEQYTQYVNDAQGGIKALVQTYYDLKAAGASQAEIVNGMESMASDASHLISTLEKYGSTQDALNAINNRSVDITNETAKEYKEFDENMKTLTVNLDNLTVNVMSPLVKKMNDLFEIANKDWTASNFLDFMGTLSTLRPDAALSDWAAEATVNKMGEWMPNAGFAKRRKAIADEEKFQKDIAAARIKADENLRLQQANAKTAADLKRKKDALAAEDAKKEAEKAKREADKIAREAKAAQKEKERLQEQAAREAKAAYDKMMQERQTALQNLSSLDAAILSQEGRTISSQVSKVREAVETIDELEKKGIISATQANQRRKMLFENSNKEFKQTLMASPEEIGAITSSLEIVYQQQLEQLEAKKAQSLIGQKEYNSQLEAIQKDHQQRLEAIKATAGDGNMSNLKNLDAIGFATDEEKMAIQQKMLEEQFQKMQEQNQKLYDGQLISYEDYLKQKQRLEQAYAVKSKAITFTEIQTKLQMYNGFASGMGAVIAGISGENSKAAQAMFAVEKGTAIASGMLNAYESATASMAKYPGPLGYALAASSYARVIGQVMQMKSVNLTGMAHDGISNVPREGTWLLDGGERVVDERTNGDLKDFLDNQKTGGETKIDASIHVSGNVTDQRWFAEQLKRQQQNIAAIVQDSNRRKM</sequence>
<proteinExistence type="predicted"/>
<organism evidence="3 4">
    <name type="scientific">Escherichia coli</name>
    <dbReference type="NCBI Taxonomy" id="562"/>
    <lineage>
        <taxon>Bacteria</taxon>
        <taxon>Pseudomonadati</taxon>
        <taxon>Pseudomonadota</taxon>
        <taxon>Gammaproteobacteria</taxon>
        <taxon>Enterobacterales</taxon>
        <taxon>Enterobacteriaceae</taxon>
        <taxon>Escherichia</taxon>
    </lineage>
</organism>
<dbReference type="EMBL" id="SCIU01000017">
    <property type="protein sequence ID" value="RXB31074.1"/>
    <property type="molecule type" value="Genomic_DNA"/>
</dbReference>
<protein>
    <recommendedName>
        <fullName evidence="5">Phage tail tape measure protein</fullName>
    </recommendedName>
</protein>
<reference evidence="3 4" key="1">
    <citation type="submission" date="2019-01" db="EMBL/GenBank/DDBJ databases">
        <title>Genomic analysis of febrile catheter-associated UTI E. coli isolates.</title>
        <authorList>
            <person name="Potter R."/>
            <person name="Zou Z."/>
            <person name="Henderson J."/>
            <person name="Dantas G."/>
        </authorList>
    </citation>
    <scope>NUCLEOTIDE SEQUENCE [LARGE SCALE GENOMIC DNA]</scope>
    <source>
        <strain evidence="3 4">49_rectal</strain>
    </source>
</reference>
<comment type="caution">
    <text evidence="3">The sequence shown here is derived from an EMBL/GenBank/DDBJ whole genome shotgun (WGS) entry which is preliminary data.</text>
</comment>
<feature type="coiled-coil region" evidence="1">
    <location>
        <begin position="525"/>
        <end position="586"/>
    </location>
</feature>
<dbReference type="AlphaFoldDB" id="A0A9Q7KEI5"/>
<evidence type="ECO:0000256" key="1">
    <source>
        <dbReference type="SAM" id="Coils"/>
    </source>
</evidence>
<feature type="region of interest" description="Disordered" evidence="2">
    <location>
        <begin position="368"/>
        <end position="392"/>
    </location>
</feature>
<evidence type="ECO:0008006" key="5">
    <source>
        <dbReference type="Google" id="ProtNLM"/>
    </source>
</evidence>
<evidence type="ECO:0000256" key="2">
    <source>
        <dbReference type="SAM" id="MobiDB-lite"/>
    </source>
</evidence>
<evidence type="ECO:0000313" key="4">
    <source>
        <dbReference type="Proteomes" id="UP000290652"/>
    </source>
</evidence>
<accession>A0A9Q7KEI5</accession>
<gene>
    <name evidence="3" type="ORF">EPS97_10775</name>
</gene>
<dbReference type="Proteomes" id="UP000290652">
    <property type="component" value="Unassembled WGS sequence"/>
</dbReference>
<dbReference type="RefSeq" id="WP_001140113.1">
    <property type="nucleotide sequence ID" value="NZ_CP107720.1"/>
</dbReference>
<keyword evidence="1" id="KW-0175">Coiled coil</keyword>
<evidence type="ECO:0000313" key="3">
    <source>
        <dbReference type="EMBL" id="RXB31074.1"/>
    </source>
</evidence>